<comment type="pathway">
    <text evidence="2">Protein modification; protein ubiquitination.</text>
</comment>
<dbReference type="PANTHER" id="PTHR24412:SF489">
    <property type="entry name" value="RING FINGER DOMAIN AND KELCH REPEAT-CONTAINING PROTEIN DDB_G0271372"/>
    <property type="match status" value="1"/>
</dbReference>
<dbReference type="InterPro" id="IPR011333">
    <property type="entry name" value="SKP1/BTB/POZ_sf"/>
</dbReference>
<gene>
    <name evidence="9" type="ORF">BJG266_LOCUS19089</name>
    <name evidence="10" type="ORF">QVE165_LOCUS20605</name>
</gene>
<dbReference type="FunFam" id="1.25.40.420:FF:000001">
    <property type="entry name" value="Kelch-like family member 12"/>
    <property type="match status" value="1"/>
</dbReference>
<dbReference type="Pfam" id="PF24681">
    <property type="entry name" value="Kelch_KLHDC2_KLHL20_DRC7"/>
    <property type="match status" value="1"/>
</dbReference>
<keyword evidence="6" id="KW-0833">Ubl conjugation pathway</keyword>
<dbReference type="InterPro" id="IPR000210">
    <property type="entry name" value="BTB/POZ_dom"/>
</dbReference>
<reference evidence="9" key="1">
    <citation type="submission" date="2021-02" db="EMBL/GenBank/DDBJ databases">
        <authorList>
            <person name="Nowell W R."/>
        </authorList>
    </citation>
    <scope>NUCLEOTIDE SEQUENCE</scope>
</reference>
<dbReference type="InterPro" id="IPR017096">
    <property type="entry name" value="BTB-kelch_protein"/>
</dbReference>
<keyword evidence="3" id="KW-0880">Kelch repeat</keyword>
<name>A0A814L181_9BILA</name>
<dbReference type="SMART" id="SM00875">
    <property type="entry name" value="BACK"/>
    <property type="match status" value="1"/>
</dbReference>
<dbReference type="Pfam" id="PF07707">
    <property type="entry name" value="BACK"/>
    <property type="match status" value="1"/>
</dbReference>
<dbReference type="Proteomes" id="UP000663832">
    <property type="component" value="Unassembled WGS sequence"/>
</dbReference>
<evidence type="ECO:0000313" key="10">
    <source>
        <dbReference type="EMBL" id="CAF1106669.1"/>
    </source>
</evidence>
<dbReference type="SUPFAM" id="SSF54695">
    <property type="entry name" value="POZ domain"/>
    <property type="match status" value="1"/>
</dbReference>
<dbReference type="OrthoDB" id="45365at2759"/>
<keyword evidence="5" id="KW-0677">Repeat</keyword>
<dbReference type="InterPro" id="IPR015915">
    <property type="entry name" value="Kelch-typ_b-propeller"/>
</dbReference>
<dbReference type="GO" id="GO:0005737">
    <property type="term" value="C:cytoplasm"/>
    <property type="evidence" value="ECO:0007669"/>
    <property type="project" value="UniProtKB-SubCell"/>
</dbReference>
<feature type="region of interest" description="Disordered" evidence="7">
    <location>
        <begin position="574"/>
        <end position="597"/>
    </location>
</feature>
<comment type="subcellular location">
    <subcellularLocation>
        <location evidence="1">Cytoplasm</location>
    </subcellularLocation>
</comment>
<evidence type="ECO:0000256" key="5">
    <source>
        <dbReference type="ARBA" id="ARBA00022737"/>
    </source>
</evidence>
<keyword evidence="11" id="KW-1185">Reference proteome</keyword>
<evidence type="ECO:0000313" key="9">
    <source>
        <dbReference type="EMBL" id="CAF1059637.1"/>
    </source>
</evidence>
<dbReference type="EMBL" id="CAJNOM010000130">
    <property type="protein sequence ID" value="CAF1106669.1"/>
    <property type="molecule type" value="Genomic_DNA"/>
</dbReference>
<proteinExistence type="predicted"/>
<dbReference type="PIRSF" id="PIRSF037037">
    <property type="entry name" value="Kelch-like_protein_gigaxonin"/>
    <property type="match status" value="1"/>
</dbReference>
<accession>A0A814L181</accession>
<dbReference type="SUPFAM" id="SSF117281">
    <property type="entry name" value="Kelch motif"/>
    <property type="match status" value="1"/>
</dbReference>
<dbReference type="Pfam" id="PF01344">
    <property type="entry name" value="Kelch_1"/>
    <property type="match status" value="1"/>
</dbReference>
<evidence type="ECO:0000256" key="4">
    <source>
        <dbReference type="ARBA" id="ARBA00022490"/>
    </source>
</evidence>
<sequence>MNELKIFDMGKYTMKALSGSDRFYQLKSDRTAHLVNTMAMYRQDGRFCDVNLCVNGQRFSAHKIVLAAACPYFCAMFNQTGHIEAHTAQDIDLSQTVRCSTAMSLILDFLYTSQIQLNDKCVLSVLATSSLLLIDDLIEICVAYLRDQLHASNCIGLYLYGKQFECLPLIEAAQHYIYEHFEDIIRHEEFLTLDFRDVYFILKADQVQVKCESIIYTAAMQWIRHDLLNRRKELSEILPCIRVQFLDPLFLKDVINCDEFAQPDMQRCREYLENVYENLTSHRYCQLPPHRAPIKPLVLYCAGGYYNQSINTMECYFLETQKWKRCANLQIPRSGVGVVSIHMRVYVIGGRHNTKNDNRDCREVECYDPFVNRWTTVAPMIYPRNRLGVGTIDHYMYAVGGSCYQELYSTVERYSPTSDSAVWEEVASMHVKRIGLAVCTHTRLLYAIGGFDGHRRLADVESYDPDKNIWKREQPLLCSRSGAAAATLAQYIYVVGGYASDSITGPMQLDVVERYDTITQQWSYVQSLNCRRSALSCVTLDKRLFALGGYDGKNFSSVVEIYDPEKDEWTYGTSLTKERSGHGSALTVEPTLDDDDD</sequence>
<dbReference type="Gene3D" id="3.30.710.10">
    <property type="entry name" value="Potassium Channel Kv1.1, Chain A"/>
    <property type="match status" value="1"/>
</dbReference>
<comment type="caution">
    <text evidence="9">The sequence shown here is derived from an EMBL/GenBank/DDBJ whole genome shotgun (WGS) entry which is preliminary data.</text>
</comment>
<dbReference type="Gene3D" id="1.25.40.420">
    <property type="match status" value="1"/>
</dbReference>
<evidence type="ECO:0000313" key="12">
    <source>
        <dbReference type="Proteomes" id="UP000663877"/>
    </source>
</evidence>
<dbReference type="SMART" id="SM00612">
    <property type="entry name" value="Kelch"/>
    <property type="match status" value="6"/>
</dbReference>
<dbReference type="EMBL" id="CAJNOI010000101">
    <property type="protein sequence ID" value="CAF1059637.1"/>
    <property type="molecule type" value="Genomic_DNA"/>
</dbReference>
<evidence type="ECO:0000256" key="3">
    <source>
        <dbReference type="ARBA" id="ARBA00022441"/>
    </source>
</evidence>
<dbReference type="AlphaFoldDB" id="A0A814L181"/>
<dbReference type="SMART" id="SM00225">
    <property type="entry name" value="BTB"/>
    <property type="match status" value="1"/>
</dbReference>
<keyword evidence="4" id="KW-0963">Cytoplasm</keyword>
<dbReference type="Pfam" id="PF00651">
    <property type="entry name" value="BTB"/>
    <property type="match status" value="1"/>
</dbReference>
<dbReference type="PANTHER" id="PTHR24412">
    <property type="entry name" value="KELCH PROTEIN"/>
    <property type="match status" value="1"/>
</dbReference>
<evidence type="ECO:0000256" key="2">
    <source>
        <dbReference type="ARBA" id="ARBA00004906"/>
    </source>
</evidence>
<evidence type="ECO:0000256" key="6">
    <source>
        <dbReference type="ARBA" id="ARBA00022786"/>
    </source>
</evidence>
<organism evidence="9 12">
    <name type="scientific">Adineta steineri</name>
    <dbReference type="NCBI Taxonomy" id="433720"/>
    <lineage>
        <taxon>Eukaryota</taxon>
        <taxon>Metazoa</taxon>
        <taxon>Spiralia</taxon>
        <taxon>Gnathifera</taxon>
        <taxon>Rotifera</taxon>
        <taxon>Eurotatoria</taxon>
        <taxon>Bdelloidea</taxon>
        <taxon>Adinetida</taxon>
        <taxon>Adinetidae</taxon>
        <taxon>Adineta</taxon>
    </lineage>
</organism>
<protein>
    <recommendedName>
        <fullName evidence="8">BTB domain-containing protein</fullName>
    </recommendedName>
</protein>
<evidence type="ECO:0000256" key="7">
    <source>
        <dbReference type="SAM" id="MobiDB-lite"/>
    </source>
</evidence>
<evidence type="ECO:0000313" key="11">
    <source>
        <dbReference type="Proteomes" id="UP000663832"/>
    </source>
</evidence>
<feature type="domain" description="BTB" evidence="8">
    <location>
        <begin position="48"/>
        <end position="119"/>
    </location>
</feature>
<evidence type="ECO:0000259" key="8">
    <source>
        <dbReference type="PROSITE" id="PS50097"/>
    </source>
</evidence>
<dbReference type="FunFam" id="2.120.10.80:FF:000024">
    <property type="entry name" value="Kelch-like ECH-associated protein 1"/>
    <property type="match status" value="1"/>
</dbReference>
<dbReference type="InterPro" id="IPR011705">
    <property type="entry name" value="BACK"/>
</dbReference>
<dbReference type="PROSITE" id="PS50097">
    <property type="entry name" value="BTB"/>
    <property type="match status" value="1"/>
</dbReference>
<evidence type="ECO:0000256" key="1">
    <source>
        <dbReference type="ARBA" id="ARBA00004496"/>
    </source>
</evidence>
<dbReference type="Proteomes" id="UP000663877">
    <property type="component" value="Unassembled WGS sequence"/>
</dbReference>
<dbReference type="InterPro" id="IPR006652">
    <property type="entry name" value="Kelch_1"/>
</dbReference>
<dbReference type="Gene3D" id="2.120.10.80">
    <property type="entry name" value="Kelch-type beta propeller"/>
    <property type="match status" value="1"/>
</dbReference>